<reference evidence="1 2" key="1">
    <citation type="journal article" date="2015" name="Sci. Rep.">
        <title>The power of single molecule real-time sequencing technology in the de novo assembly of a eukaryotic genome.</title>
        <authorList>
            <person name="Sakai H."/>
            <person name="Naito K."/>
            <person name="Ogiso-Tanaka E."/>
            <person name="Takahashi Y."/>
            <person name="Iseki K."/>
            <person name="Muto C."/>
            <person name="Satou K."/>
            <person name="Teruya K."/>
            <person name="Shiroma A."/>
            <person name="Shimoji M."/>
            <person name="Hirano T."/>
            <person name="Itoh T."/>
            <person name="Kaga A."/>
            <person name="Tomooka N."/>
        </authorList>
    </citation>
    <scope>NUCLEOTIDE SEQUENCE [LARGE SCALE GENOMIC DNA]</scope>
    <source>
        <strain evidence="2">cv. Shumari</strain>
    </source>
</reference>
<evidence type="ECO:0000313" key="2">
    <source>
        <dbReference type="Proteomes" id="UP000291084"/>
    </source>
</evidence>
<sequence>LMYIIMHGIRATNSSCVNKGKKKATFNAKIVHLAVIESDLIPAVPYLIYNPNHSNLNKLDLSTPFQVKDCPSIIQGMNKNWNP</sequence>
<accession>A0A0S3SYJ3</accession>
<organism evidence="1 2">
    <name type="scientific">Vigna angularis var. angularis</name>
    <dbReference type="NCBI Taxonomy" id="157739"/>
    <lineage>
        <taxon>Eukaryota</taxon>
        <taxon>Viridiplantae</taxon>
        <taxon>Streptophyta</taxon>
        <taxon>Embryophyta</taxon>
        <taxon>Tracheophyta</taxon>
        <taxon>Spermatophyta</taxon>
        <taxon>Magnoliopsida</taxon>
        <taxon>eudicotyledons</taxon>
        <taxon>Gunneridae</taxon>
        <taxon>Pentapetalae</taxon>
        <taxon>rosids</taxon>
        <taxon>fabids</taxon>
        <taxon>Fabales</taxon>
        <taxon>Fabaceae</taxon>
        <taxon>Papilionoideae</taxon>
        <taxon>50 kb inversion clade</taxon>
        <taxon>NPAAA clade</taxon>
        <taxon>indigoferoid/millettioid clade</taxon>
        <taxon>Phaseoleae</taxon>
        <taxon>Vigna</taxon>
    </lineage>
</organism>
<proteinExistence type="predicted"/>
<gene>
    <name evidence="1" type="primary">Vigan.09G136500</name>
    <name evidence="1" type="ORF">VIGAN_09136500</name>
</gene>
<evidence type="ECO:0000313" key="1">
    <source>
        <dbReference type="EMBL" id="BAT97807.1"/>
    </source>
</evidence>
<protein>
    <submittedName>
        <fullName evidence="1">Uncharacterized protein</fullName>
    </submittedName>
</protein>
<dbReference type="AlphaFoldDB" id="A0A0S3SYJ3"/>
<feature type="non-terminal residue" evidence="1">
    <location>
        <position position="1"/>
    </location>
</feature>
<dbReference type="Proteomes" id="UP000291084">
    <property type="component" value="Chromosome 9"/>
</dbReference>
<keyword evidence="2" id="KW-1185">Reference proteome</keyword>
<dbReference type="EMBL" id="AP015042">
    <property type="protein sequence ID" value="BAT97807.1"/>
    <property type="molecule type" value="Genomic_DNA"/>
</dbReference>
<name>A0A0S3SYJ3_PHAAN</name>